<accession>A0A4S4JX23</accession>
<dbReference type="Proteomes" id="UP000297014">
    <property type="component" value="Unassembled WGS sequence"/>
</dbReference>
<evidence type="ECO:0000256" key="1">
    <source>
        <dbReference type="SAM" id="Phobius"/>
    </source>
</evidence>
<feature type="transmembrane region" description="Helical" evidence="1">
    <location>
        <begin position="14"/>
        <end position="35"/>
    </location>
</feature>
<keyword evidence="1" id="KW-1133">Transmembrane helix</keyword>
<reference evidence="2 3" key="1">
    <citation type="submission" date="2014-01" db="EMBL/GenBank/DDBJ databases">
        <title>Draft genome sequencing of Bacillus alcalophilus CGMCC 1.3604.</title>
        <authorList>
            <person name="Yang J."/>
            <person name="Diao L."/>
            <person name="Yang S."/>
        </authorList>
    </citation>
    <scope>NUCLEOTIDE SEQUENCE [LARGE SCALE GENOMIC DNA]</scope>
    <source>
        <strain evidence="2 3">CGMCC 1.3604</strain>
    </source>
</reference>
<organism evidence="2 3">
    <name type="scientific">Alkalihalobacillus alcalophilus ATCC 27647 = CGMCC 1.3604</name>
    <dbReference type="NCBI Taxonomy" id="1218173"/>
    <lineage>
        <taxon>Bacteria</taxon>
        <taxon>Bacillati</taxon>
        <taxon>Bacillota</taxon>
        <taxon>Bacilli</taxon>
        <taxon>Bacillales</taxon>
        <taxon>Bacillaceae</taxon>
        <taxon>Alkalihalobacillus</taxon>
    </lineage>
</organism>
<sequence length="52" mass="5640">MFKAKVGVDMESELTYGILIGVAVLIAFSFLLGIWTEGGDTTEPNPLFSFNV</sequence>
<name>A0A4S4JX23_ALKAL</name>
<evidence type="ECO:0000313" key="2">
    <source>
        <dbReference type="EMBL" id="THG89260.1"/>
    </source>
</evidence>
<keyword evidence="1" id="KW-0812">Transmembrane</keyword>
<dbReference type="EMBL" id="JALP01000250">
    <property type="protein sequence ID" value="THG89260.1"/>
    <property type="molecule type" value="Genomic_DNA"/>
</dbReference>
<gene>
    <name evidence="2" type="ORF">AJ85_18700</name>
</gene>
<proteinExistence type="predicted"/>
<protein>
    <submittedName>
        <fullName evidence="2">Uncharacterized protein</fullName>
    </submittedName>
</protein>
<comment type="caution">
    <text evidence="2">The sequence shown here is derived from an EMBL/GenBank/DDBJ whole genome shotgun (WGS) entry which is preliminary data.</text>
</comment>
<evidence type="ECO:0000313" key="3">
    <source>
        <dbReference type="Proteomes" id="UP000297014"/>
    </source>
</evidence>
<keyword evidence="1" id="KW-0472">Membrane</keyword>
<dbReference type="AlphaFoldDB" id="A0A4S4JX23"/>
<dbReference type="RefSeq" id="WP_168771642.1">
    <property type="nucleotide sequence ID" value="NZ_JALP01000250.1"/>
</dbReference>